<comment type="cofactor">
    <cofactor evidence="1">
        <name>[3Fe-4S] cluster</name>
        <dbReference type="ChEBI" id="CHEBI:21137"/>
    </cofactor>
</comment>
<evidence type="ECO:0000259" key="5">
    <source>
        <dbReference type="Pfam" id="PF13085"/>
    </source>
</evidence>
<dbReference type="OrthoDB" id="9804391at2"/>
<dbReference type="RefSeq" id="WP_072817075.1">
    <property type="nucleotide sequence ID" value="NZ_LT670849.1"/>
</dbReference>
<dbReference type="Pfam" id="PF13085">
    <property type="entry name" value="Fer2_3"/>
    <property type="match status" value="1"/>
</dbReference>
<dbReference type="GO" id="GO:0022904">
    <property type="term" value="P:respiratory electron transport chain"/>
    <property type="evidence" value="ECO:0007669"/>
    <property type="project" value="TreeGrafter"/>
</dbReference>
<organism evidence="6 7">
    <name type="scientific">Bradyrhizobium erythrophlei</name>
    <dbReference type="NCBI Taxonomy" id="1437360"/>
    <lineage>
        <taxon>Bacteria</taxon>
        <taxon>Pseudomonadati</taxon>
        <taxon>Pseudomonadota</taxon>
        <taxon>Alphaproteobacteria</taxon>
        <taxon>Hyphomicrobiales</taxon>
        <taxon>Nitrobacteraceae</taxon>
        <taxon>Bradyrhizobium</taxon>
    </lineage>
</organism>
<dbReference type="Proteomes" id="UP000184096">
    <property type="component" value="Chromosome I"/>
</dbReference>
<dbReference type="InterPro" id="IPR012675">
    <property type="entry name" value="Beta-grasp_dom_sf"/>
</dbReference>
<gene>
    <name evidence="6" type="ORF">SAMN05444170_1165</name>
</gene>
<evidence type="ECO:0000256" key="2">
    <source>
        <dbReference type="ARBA" id="ARBA00009433"/>
    </source>
</evidence>
<accession>A0A1M7T9A7</accession>
<keyword evidence="7" id="KW-1185">Reference proteome</keyword>
<dbReference type="EMBL" id="LT670849">
    <property type="protein sequence ID" value="SHN67330.1"/>
    <property type="molecule type" value="Genomic_DNA"/>
</dbReference>
<dbReference type="Gene3D" id="3.10.20.30">
    <property type="match status" value="1"/>
</dbReference>
<dbReference type="PANTHER" id="PTHR11921:SF29">
    <property type="entry name" value="SUCCINATE DEHYDROGENASE [UBIQUINONE] IRON-SULFUR SUBUNIT, MITOCHONDRIAL"/>
    <property type="match status" value="1"/>
</dbReference>
<dbReference type="GO" id="GO:0051536">
    <property type="term" value="F:iron-sulfur cluster binding"/>
    <property type="evidence" value="ECO:0007669"/>
    <property type="project" value="InterPro"/>
</dbReference>
<dbReference type="GO" id="GO:0009060">
    <property type="term" value="P:aerobic respiration"/>
    <property type="evidence" value="ECO:0007669"/>
    <property type="project" value="TreeGrafter"/>
</dbReference>
<evidence type="ECO:0000256" key="1">
    <source>
        <dbReference type="ARBA" id="ARBA00001927"/>
    </source>
</evidence>
<dbReference type="InterPro" id="IPR036010">
    <property type="entry name" value="2Fe-2S_ferredoxin-like_sf"/>
</dbReference>
<name>A0A1M7T9A7_9BRAD</name>
<evidence type="ECO:0000256" key="3">
    <source>
        <dbReference type="ARBA" id="ARBA00012792"/>
    </source>
</evidence>
<evidence type="ECO:0000313" key="6">
    <source>
        <dbReference type="EMBL" id="SHN67330.1"/>
    </source>
</evidence>
<comment type="similarity">
    <text evidence="2">Belongs to the succinate dehydrogenase/fumarate reductase iron-sulfur protein family.</text>
</comment>
<reference evidence="7" key="1">
    <citation type="submission" date="2016-11" db="EMBL/GenBank/DDBJ databases">
        <authorList>
            <person name="Varghese N."/>
            <person name="Submissions S."/>
        </authorList>
    </citation>
    <scope>NUCLEOTIDE SEQUENCE [LARGE SCALE GENOMIC DNA]</scope>
    <source>
        <strain evidence="7">GAS401</strain>
    </source>
</reference>
<dbReference type="InterPro" id="IPR025192">
    <property type="entry name" value="Succ_DH/fum_Rdtase_N"/>
</dbReference>
<dbReference type="AlphaFoldDB" id="A0A1M7T9A7"/>
<dbReference type="SUPFAM" id="SSF54292">
    <property type="entry name" value="2Fe-2S ferredoxin-like"/>
    <property type="match status" value="1"/>
</dbReference>
<evidence type="ECO:0000313" key="7">
    <source>
        <dbReference type="Proteomes" id="UP000184096"/>
    </source>
</evidence>
<proteinExistence type="inferred from homology"/>
<dbReference type="PANTHER" id="PTHR11921">
    <property type="entry name" value="SUCCINATE DEHYDROGENASE IRON-SULFUR PROTEIN"/>
    <property type="match status" value="1"/>
</dbReference>
<feature type="domain" description="Succinate dehydogenase/fumarate reductase N-terminal" evidence="5">
    <location>
        <begin position="5"/>
        <end position="100"/>
    </location>
</feature>
<comment type="cofactor">
    <cofactor evidence="4">
        <name>[2Fe-2S] cluster</name>
        <dbReference type="ChEBI" id="CHEBI:190135"/>
    </cofactor>
</comment>
<dbReference type="GO" id="GO:0009055">
    <property type="term" value="F:electron transfer activity"/>
    <property type="evidence" value="ECO:0007669"/>
    <property type="project" value="InterPro"/>
</dbReference>
<evidence type="ECO:0000256" key="4">
    <source>
        <dbReference type="ARBA" id="ARBA00034078"/>
    </source>
</evidence>
<sequence length="114" mass="12864">MKALLSIQRGEPDVTSRVETFEVAFEPGQSVLDGLRMVRRDRDPSLAFRFSCINANACKECMMLIDGEVEYACTARLKEGTTTLAPLPKKALIRDLVTEIAPPDERLERPLRRK</sequence>
<dbReference type="InterPro" id="IPR050573">
    <property type="entry name" value="SDH/FRD_Iron-Sulfur"/>
</dbReference>
<dbReference type="EC" id="1.3.5.1" evidence="3"/>
<protein>
    <recommendedName>
        <fullName evidence="3">succinate dehydrogenase</fullName>
        <ecNumber evidence="3">1.3.5.1</ecNumber>
    </recommendedName>
</protein>
<dbReference type="GO" id="GO:0008177">
    <property type="term" value="F:succinate dehydrogenase (quinone) activity"/>
    <property type="evidence" value="ECO:0007669"/>
    <property type="project" value="UniProtKB-EC"/>
</dbReference>